<dbReference type="EMBL" id="FOZL01000001">
    <property type="protein sequence ID" value="SFR99134.1"/>
    <property type="molecule type" value="Genomic_DNA"/>
</dbReference>
<gene>
    <name evidence="2" type="ORF">SAMN05421771_0344</name>
</gene>
<sequence>MREALLACLLTVGVASGQAPAKAPTFEVASVRAVPPGKEGMTDTVSYEGGSFVVKNATLEFMINIAYEVPPWNILGKPDWLAVRQYDVSARPEGETGMTYETMRPMLQQLLQQRFHLAVHRETQKRAGYALVVAKGGVRLKAGKEGGKQNYIMANGIRGGGVSLSVLATMLAIPLGKPVMDRTETKGIYEVDLHFAPENSPDSTLPSLFTALEEQAGLKLEPQKVPVGMLVIDHAESEPTEN</sequence>
<dbReference type="Proteomes" id="UP000199024">
    <property type="component" value="Unassembled WGS sequence"/>
</dbReference>
<organism evidence="2 3">
    <name type="scientific">Granulicella pectinivorans</name>
    <dbReference type="NCBI Taxonomy" id="474950"/>
    <lineage>
        <taxon>Bacteria</taxon>
        <taxon>Pseudomonadati</taxon>
        <taxon>Acidobacteriota</taxon>
        <taxon>Terriglobia</taxon>
        <taxon>Terriglobales</taxon>
        <taxon>Acidobacteriaceae</taxon>
        <taxon>Granulicella</taxon>
    </lineage>
</organism>
<accession>A0A1I6L6T6</accession>
<keyword evidence="3" id="KW-1185">Reference proteome</keyword>
<evidence type="ECO:0000313" key="3">
    <source>
        <dbReference type="Proteomes" id="UP000199024"/>
    </source>
</evidence>
<evidence type="ECO:0000313" key="2">
    <source>
        <dbReference type="EMBL" id="SFR99134.1"/>
    </source>
</evidence>
<name>A0A1I6L6T6_9BACT</name>
<evidence type="ECO:0000256" key="1">
    <source>
        <dbReference type="SAM" id="SignalP"/>
    </source>
</evidence>
<feature type="chain" id="PRO_5011453858" evidence="1">
    <location>
        <begin position="22"/>
        <end position="242"/>
    </location>
</feature>
<dbReference type="InterPro" id="IPR017801">
    <property type="entry name" value="DUF3738"/>
</dbReference>
<dbReference type="AlphaFoldDB" id="A0A1I6L6T6"/>
<feature type="signal peptide" evidence="1">
    <location>
        <begin position="1"/>
        <end position="21"/>
    </location>
</feature>
<protein>
    <submittedName>
        <fullName evidence="2">Soil-associated protein, TIGR03435 family</fullName>
    </submittedName>
</protein>
<dbReference type="Pfam" id="PF12543">
    <property type="entry name" value="DUF3738"/>
    <property type="match status" value="1"/>
</dbReference>
<dbReference type="NCBIfam" id="TIGR03435">
    <property type="entry name" value="Soli_TIGR03435"/>
    <property type="match status" value="1"/>
</dbReference>
<proteinExistence type="predicted"/>
<keyword evidence="1" id="KW-0732">Signal</keyword>
<reference evidence="2 3" key="1">
    <citation type="submission" date="2016-10" db="EMBL/GenBank/DDBJ databases">
        <authorList>
            <person name="de Groot N.N."/>
        </authorList>
    </citation>
    <scope>NUCLEOTIDE SEQUENCE [LARGE SCALE GENOMIC DNA]</scope>
    <source>
        <strain evidence="2 3">DSM 21001</strain>
    </source>
</reference>